<dbReference type="EMBL" id="CP045489">
    <property type="protein sequence ID" value="QFU84258.1"/>
    <property type="molecule type" value="Genomic_DNA"/>
</dbReference>
<dbReference type="RefSeq" id="WP_152943788.1">
    <property type="nucleotide sequence ID" value="NZ_CP045489.1"/>
</dbReference>
<reference evidence="1 2" key="1">
    <citation type="journal article" date="2007" name="Int. J. Syst. Evol. Microbiol.">
        <title>Natronorubrum sulfidifaciens sp. nov., an extremely haloalkaliphilic archaeon isolated from Aiding salt lake in Xin-Jiang, China.</title>
        <authorList>
            <person name="Cui H.L."/>
            <person name="Tohty D."/>
            <person name="Liu H.C."/>
            <person name="Liu S.J."/>
            <person name="Oren A."/>
            <person name="Zhou P.J."/>
        </authorList>
    </citation>
    <scope>NUCLEOTIDE SEQUENCE [LARGE SCALE GENOMIC DNA]</scope>
    <source>
        <strain evidence="1 2">7-3</strain>
        <plasmid evidence="1">unnamed1</plasmid>
    </source>
</reference>
<keyword evidence="1" id="KW-0614">Plasmid</keyword>
<keyword evidence="2" id="KW-1185">Reference proteome</keyword>
<proteinExistence type="predicted"/>
<accession>A0A5P9P802</accession>
<evidence type="ECO:0000313" key="2">
    <source>
        <dbReference type="Proteomes" id="UP000326170"/>
    </source>
</evidence>
<organism evidence="1 2">
    <name type="scientific">Natronorubrum aibiense</name>
    <dbReference type="NCBI Taxonomy" id="348826"/>
    <lineage>
        <taxon>Archaea</taxon>
        <taxon>Methanobacteriati</taxon>
        <taxon>Methanobacteriota</taxon>
        <taxon>Stenosarchaea group</taxon>
        <taxon>Halobacteria</taxon>
        <taxon>Halobacteriales</taxon>
        <taxon>Natrialbaceae</taxon>
        <taxon>Natronorubrum</taxon>
    </lineage>
</organism>
<evidence type="ECO:0000313" key="1">
    <source>
        <dbReference type="EMBL" id="QFU84258.1"/>
    </source>
</evidence>
<geneLocation type="plasmid" evidence="1 2">
    <name>unnamed1</name>
</geneLocation>
<dbReference type="KEGG" id="nas:GCU68_16870"/>
<sequence length="231" mass="26398">MSNRPTTLNDHDPLAHTILRVLEDFIDEVGARECTAHFDKVVDGKYFLKGKHLIQKPERFTEDHLVFPMLRRAFGYSIRPQPKQYAPRWPRGGGVPDFCITSIPIEAAMQHDLRFFGEVKPPKKIENARNDVVDYLDSDLNVNAIAILTDGFEWELWVRPKGEPIDDLENPYAAANLKPSLKTVRTRNKVTTPYQSHEVRNNIDTEAFSNFALDAVLDVIETEFGVDTNSF</sequence>
<gene>
    <name evidence="1" type="ORF">GCU68_16870</name>
</gene>
<name>A0A5P9P802_9EURY</name>
<dbReference type="OrthoDB" id="322515at2157"/>
<protein>
    <submittedName>
        <fullName evidence="1">Uncharacterized protein</fullName>
    </submittedName>
</protein>
<dbReference type="Proteomes" id="UP000326170">
    <property type="component" value="Plasmid unnamed1"/>
</dbReference>
<dbReference type="AlphaFoldDB" id="A0A5P9P802"/>
<dbReference type="GeneID" id="42302751"/>